<dbReference type="Gene3D" id="2.60.40.1120">
    <property type="entry name" value="Carboxypeptidase-like, regulatory domain"/>
    <property type="match status" value="1"/>
</dbReference>
<comment type="subcellular location">
    <subcellularLocation>
        <location evidence="1">Cell outer membrane</location>
        <topology evidence="1">Multi-pass membrane protein</topology>
    </subcellularLocation>
</comment>
<dbReference type="Proteomes" id="UP000609064">
    <property type="component" value="Unassembled WGS sequence"/>
</dbReference>
<keyword evidence="1" id="KW-0472">Membrane</keyword>
<dbReference type="InterPro" id="IPR008969">
    <property type="entry name" value="CarboxyPept-like_regulatory"/>
</dbReference>
<dbReference type="InterPro" id="IPR039426">
    <property type="entry name" value="TonB-dep_rcpt-like"/>
</dbReference>
<evidence type="ECO:0008006" key="4">
    <source>
        <dbReference type="Google" id="ProtNLM"/>
    </source>
</evidence>
<evidence type="ECO:0000313" key="3">
    <source>
        <dbReference type="Proteomes" id="UP000609064"/>
    </source>
</evidence>
<dbReference type="PROSITE" id="PS52016">
    <property type="entry name" value="TONB_DEPENDENT_REC_3"/>
    <property type="match status" value="1"/>
</dbReference>
<evidence type="ECO:0000313" key="2">
    <source>
        <dbReference type="EMBL" id="GGD55524.1"/>
    </source>
</evidence>
<sequence>MKKLIWFFVFILSFDTSFSQNNYWQISGKVVERNQTPIPFANVFINNTRIGTTTDVNGNYTIKIPNNIQKADLIASFISYERYRTTIIKGISTQHNLTIVLQNGVELNEVKVIAQHDREWRRKWKLFSRGLLGESNFFKDCKILNPEVIKLDYNNKKKLIATADEPIMIQNDAFGLKIAFQMEKFETDGEQTYLAGFKFFTNLDSVSAEQSKKWAKNREKAYNDSFRNFLVSLAQRKLKENGFAIFKILRPKTMYYGRTSVASEISYGALAECTPEEICKYDAENGQYILQSDFPIMVFSTNRYVPIRIFADYPHPYSIIDLVRIYAAFTENGWLSKPNGILIKGYWGAEGMANLLPDDYAPQTQTFDTLPPLESNTSKIAFKGFEVDSIKSEVKIQGTNFNKKEVAEITEERTIPQIVSNDITVKISESDQNLTVFDLLRRIPGLMVINVQGQYQIHFRSTNTNLGGGGGSITPALLFDGNFIDDESTVMNILNNLNVRDIKSLGAVKYGNSAAFGARGANGTIVIVTNK</sequence>
<name>A0A916YR44_9BACT</name>
<proteinExistence type="inferred from homology"/>
<comment type="similarity">
    <text evidence="1">Belongs to the TonB-dependent receptor family.</text>
</comment>
<reference evidence="2" key="1">
    <citation type="journal article" date="2014" name="Int. J. Syst. Evol. Microbiol.">
        <title>Complete genome sequence of Corynebacterium casei LMG S-19264T (=DSM 44701T), isolated from a smear-ripened cheese.</title>
        <authorList>
            <consortium name="US DOE Joint Genome Institute (JGI-PGF)"/>
            <person name="Walter F."/>
            <person name="Albersmeier A."/>
            <person name="Kalinowski J."/>
            <person name="Ruckert C."/>
        </authorList>
    </citation>
    <scope>NUCLEOTIDE SEQUENCE</scope>
    <source>
        <strain evidence="2">CGMCC 1.15958</strain>
    </source>
</reference>
<gene>
    <name evidence="2" type="ORF">GCM10011514_19590</name>
</gene>
<keyword evidence="1" id="KW-0813">Transport</keyword>
<keyword evidence="3" id="KW-1185">Reference proteome</keyword>
<dbReference type="GO" id="GO:0009279">
    <property type="term" value="C:cell outer membrane"/>
    <property type="evidence" value="ECO:0007669"/>
    <property type="project" value="UniProtKB-SubCell"/>
</dbReference>
<dbReference type="EMBL" id="BMKK01000003">
    <property type="protein sequence ID" value="GGD55524.1"/>
    <property type="molecule type" value="Genomic_DNA"/>
</dbReference>
<keyword evidence="1" id="KW-0812">Transmembrane</keyword>
<dbReference type="InterPro" id="IPR037066">
    <property type="entry name" value="Plug_dom_sf"/>
</dbReference>
<dbReference type="RefSeq" id="WP_188765883.1">
    <property type="nucleotide sequence ID" value="NZ_BMKK01000003.1"/>
</dbReference>
<organism evidence="2 3">
    <name type="scientific">Emticicia aquatilis</name>
    <dbReference type="NCBI Taxonomy" id="1537369"/>
    <lineage>
        <taxon>Bacteria</taxon>
        <taxon>Pseudomonadati</taxon>
        <taxon>Bacteroidota</taxon>
        <taxon>Cytophagia</taxon>
        <taxon>Cytophagales</taxon>
        <taxon>Leadbetterellaceae</taxon>
        <taxon>Emticicia</taxon>
    </lineage>
</organism>
<dbReference type="SUPFAM" id="SSF56935">
    <property type="entry name" value="Porins"/>
    <property type="match status" value="1"/>
</dbReference>
<comment type="caution">
    <text evidence="2">The sequence shown here is derived from an EMBL/GenBank/DDBJ whole genome shotgun (WGS) entry which is preliminary data.</text>
</comment>
<accession>A0A916YR44</accession>
<protein>
    <recommendedName>
        <fullName evidence="4">TonB-dependent receptor plug domain-containing protein</fullName>
    </recommendedName>
</protein>
<dbReference type="Gene3D" id="2.170.130.10">
    <property type="entry name" value="TonB-dependent receptor, plug domain"/>
    <property type="match status" value="1"/>
</dbReference>
<keyword evidence="1" id="KW-1134">Transmembrane beta strand</keyword>
<dbReference type="Pfam" id="PF13715">
    <property type="entry name" value="CarbopepD_reg_2"/>
    <property type="match status" value="1"/>
</dbReference>
<reference evidence="2" key="2">
    <citation type="submission" date="2020-09" db="EMBL/GenBank/DDBJ databases">
        <authorList>
            <person name="Sun Q."/>
            <person name="Zhou Y."/>
        </authorList>
    </citation>
    <scope>NUCLEOTIDE SEQUENCE</scope>
    <source>
        <strain evidence="2">CGMCC 1.15958</strain>
    </source>
</reference>
<dbReference type="AlphaFoldDB" id="A0A916YR44"/>
<dbReference type="SUPFAM" id="SSF49464">
    <property type="entry name" value="Carboxypeptidase regulatory domain-like"/>
    <property type="match status" value="1"/>
</dbReference>
<keyword evidence="1" id="KW-0998">Cell outer membrane</keyword>
<evidence type="ECO:0000256" key="1">
    <source>
        <dbReference type="PROSITE-ProRule" id="PRU01360"/>
    </source>
</evidence>